<evidence type="ECO:0000313" key="8">
    <source>
        <dbReference type="Proteomes" id="UP000479563"/>
    </source>
</evidence>
<reference evidence="5 8" key="2">
    <citation type="journal article" date="2019" name="Nat. Med.">
        <title>A library of human gut bacterial isolates paired with longitudinal multiomics data enables mechanistic microbiome research.</title>
        <authorList>
            <person name="Poyet M."/>
            <person name="Groussin M."/>
            <person name="Gibbons S.M."/>
            <person name="Avila-Pacheco J."/>
            <person name="Jiang X."/>
            <person name="Kearney S.M."/>
            <person name="Perrotta A.R."/>
            <person name="Berdy B."/>
            <person name="Zhao S."/>
            <person name="Lieberman T.D."/>
            <person name="Swanson P.K."/>
            <person name="Smith M."/>
            <person name="Roesemann S."/>
            <person name="Alexander J.E."/>
            <person name="Rich S.A."/>
            <person name="Livny J."/>
            <person name="Vlamakis H."/>
            <person name="Clish C."/>
            <person name="Bullock K."/>
            <person name="Deik A."/>
            <person name="Scott J."/>
            <person name="Pierce K.A."/>
            <person name="Xavier R.J."/>
            <person name="Alm E.J."/>
        </authorList>
    </citation>
    <scope>NUCLEOTIDE SEQUENCE [LARGE SCALE GENOMIC DNA]</scope>
    <source>
        <strain evidence="5 8">BIOML-A11</strain>
    </source>
</reference>
<dbReference type="Proteomes" id="UP000095673">
    <property type="component" value="Unassembled WGS sequence"/>
</dbReference>
<dbReference type="RefSeq" id="WP_012743319.1">
    <property type="nucleotide sequence ID" value="NZ_CP092643.1"/>
</dbReference>
<name>A0A173UDI5_9FIRM</name>
<proteinExistence type="predicted"/>
<dbReference type="Proteomes" id="UP000479563">
    <property type="component" value="Unassembled WGS sequence"/>
</dbReference>
<dbReference type="Proteomes" id="UP001197847">
    <property type="component" value="Unassembled WGS sequence"/>
</dbReference>
<gene>
    <name evidence="2" type="ORF">ERS852417_02346</name>
    <name evidence="1" type="ORF">ERS852580_02100</name>
    <name evidence="5" type="ORF">GKE07_08590</name>
    <name evidence="3" type="ORF">LK487_12545</name>
    <name evidence="4" type="ORF">PNE45_00985</name>
</gene>
<dbReference type="Proteomes" id="UP001212823">
    <property type="component" value="Unassembled WGS sequence"/>
</dbReference>
<evidence type="ECO:0000313" key="3">
    <source>
        <dbReference type="EMBL" id="MCC2747847.1"/>
    </source>
</evidence>
<reference evidence="3" key="3">
    <citation type="submission" date="2021-10" db="EMBL/GenBank/DDBJ databases">
        <title>Collection of gut derived symbiotic bacterial strains cultured from healthy donors.</title>
        <authorList>
            <person name="Lin H."/>
            <person name="Littmann E."/>
            <person name="Claire K."/>
            <person name="Pamer E."/>
        </authorList>
    </citation>
    <scope>NUCLEOTIDE SEQUENCE</scope>
    <source>
        <strain evidence="3">MSK.22.92</strain>
    </source>
</reference>
<evidence type="ECO:0000313" key="6">
    <source>
        <dbReference type="Proteomes" id="UP000095384"/>
    </source>
</evidence>
<dbReference type="EMBL" id="JAJFBX010000020">
    <property type="protein sequence ID" value="MCC2747847.1"/>
    <property type="molecule type" value="Genomic_DNA"/>
</dbReference>
<evidence type="ECO:0000313" key="4">
    <source>
        <dbReference type="EMBL" id="MDB8016608.1"/>
    </source>
</evidence>
<dbReference type="AlphaFoldDB" id="A0A173UDI5"/>
<organism evidence="1 7">
    <name type="scientific">Agathobacter rectalis</name>
    <dbReference type="NCBI Taxonomy" id="39491"/>
    <lineage>
        <taxon>Bacteria</taxon>
        <taxon>Bacillati</taxon>
        <taxon>Bacillota</taxon>
        <taxon>Clostridia</taxon>
        <taxon>Lachnospirales</taxon>
        <taxon>Lachnospiraceae</taxon>
        <taxon>Agathobacter</taxon>
    </lineage>
</organism>
<evidence type="ECO:0000313" key="1">
    <source>
        <dbReference type="EMBL" id="CUN12396.1"/>
    </source>
</evidence>
<evidence type="ECO:0000313" key="7">
    <source>
        <dbReference type="Proteomes" id="UP000095673"/>
    </source>
</evidence>
<dbReference type="OMA" id="KHEYICA"/>
<sequence>MAVKNNNNLFYTCSLIEYIGRQIKRKRYEVVDLLTKERIKRIYKYADILHCEPIEKVADEFITECSMNNGNYDNIHDCKYRIPDYWDIGEVYERLIEDCFSDDEILHGIWKVYHSWISDKISNYNTDFYYQPRDYIAACYEEGDVL</sequence>
<dbReference type="EMBL" id="CYYW01000018">
    <property type="protein sequence ID" value="CUO45999.1"/>
    <property type="molecule type" value="Genomic_DNA"/>
</dbReference>
<dbReference type="EMBL" id="JAQLYE010000001">
    <property type="protein sequence ID" value="MDB8016608.1"/>
    <property type="molecule type" value="Genomic_DNA"/>
</dbReference>
<dbReference type="OrthoDB" id="359789at2"/>
<reference evidence="4" key="4">
    <citation type="submission" date="2023-01" db="EMBL/GenBank/DDBJ databases">
        <title>Human gut microbiome strain richness.</title>
        <authorList>
            <person name="Chen-Liaw A."/>
        </authorList>
    </citation>
    <scope>NUCLEOTIDE SEQUENCE</scope>
    <source>
        <strain evidence="4">1001283st1_D2_1001283B150209_150212</strain>
    </source>
</reference>
<dbReference type="Proteomes" id="UP000095384">
    <property type="component" value="Unassembled WGS sequence"/>
</dbReference>
<protein>
    <submittedName>
        <fullName evidence="1">Uncharacterized protein</fullName>
    </submittedName>
</protein>
<dbReference type="EMBL" id="CYXM01000009">
    <property type="protein sequence ID" value="CUN12396.1"/>
    <property type="molecule type" value="Genomic_DNA"/>
</dbReference>
<evidence type="ECO:0000313" key="2">
    <source>
        <dbReference type="EMBL" id="CUO45999.1"/>
    </source>
</evidence>
<dbReference type="EMBL" id="WKQP01000011">
    <property type="protein sequence ID" value="MSC60250.1"/>
    <property type="molecule type" value="Genomic_DNA"/>
</dbReference>
<dbReference type="GeneID" id="86989240"/>
<reference evidence="6 7" key="1">
    <citation type="submission" date="2015-09" db="EMBL/GenBank/DDBJ databases">
        <authorList>
            <consortium name="Pathogen Informatics"/>
        </authorList>
    </citation>
    <scope>NUCLEOTIDE SEQUENCE [LARGE SCALE GENOMIC DNA]</scope>
    <source>
        <strain evidence="2 6">2789STDY5608860</strain>
        <strain evidence="1 7">2789STDY5834968</strain>
    </source>
</reference>
<evidence type="ECO:0000313" key="5">
    <source>
        <dbReference type="EMBL" id="MSC60250.1"/>
    </source>
</evidence>
<accession>A0A173UDI5</accession>